<dbReference type="OrthoDB" id="10298989at2759"/>
<dbReference type="Gene3D" id="3.20.20.140">
    <property type="entry name" value="Metal-dependent hydrolases"/>
    <property type="match status" value="1"/>
</dbReference>
<dbReference type="GO" id="GO:0016787">
    <property type="term" value="F:hydrolase activity"/>
    <property type="evidence" value="ECO:0007669"/>
    <property type="project" value="UniProtKB-KW"/>
</dbReference>
<protein>
    <submittedName>
        <fullName evidence="1">Amidohydrolase family protein</fullName>
    </submittedName>
</protein>
<evidence type="ECO:0000313" key="2">
    <source>
        <dbReference type="Proteomes" id="UP000030151"/>
    </source>
</evidence>
<proteinExistence type="predicted"/>
<organism evidence="1 2">
    <name type="scientific">Metarhizium robertsii</name>
    <dbReference type="NCBI Taxonomy" id="568076"/>
    <lineage>
        <taxon>Eukaryota</taxon>
        <taxon>Fungi</taxon>
        <taxon>Dikarya</taxon>
        <taxon>Ascomycota</taxon>
        <taxon>Pezizomycotina</taxon>
        <taxon>Sordariomycetes</taxon>
        <taxon>Hypocreomycetidae</taxon>
        <taxon>Hypocreales</taxon>
        <taxon>Clavicipitaceae</taxon>
        <taxon>Metarhizium</taxon>
    </lineage>
</organism>
<keyword evidence="1" id="KW-0378">Hydrolase</keyword>
<dbReference type="HOGENOM" id="CLU_064341_0_0_1"/>
<evidence type="ECO:0000313" key="1">
    <source>
        <dbReference type="EMBL" id="EXV02611.1"/>
    </source>
</evidence>
<reference evidence="1 2" key="1">
    <citation type="submission" date="2014-02" db="EMBL/GenBank/DDBJ databases">
        <title>The genome sequence of the entomopathogenic fungus Metarhizium robertsii ARSEF 2575.</title>
        <authorList>
            <person name="Giuliano Garisto Donzelli B."/>
            <person name="Roe B.A."/>
            <person name="Macmil S.L."/>
            <person name="Krasnoff S.B."/>
            <person name="Gibson D.M."/>
        </authorList>
    </citation>
    <scope>NUCLEOTIDE SEQUENCE [LARGE SCALE GENOMIC DNA]</scope>
    <source>
        <strain evidence="1 2">ARSEF 2575</strain>
    </source>
</reference>
<gene>
    <name evidence="1" type="ORF">X797_003733</name>
</gene>
<comment type="caution">
    <text evidence="1">The sequence shown here is derived from an EMBL/GenBank/DDBJ whole genome shotgun (WGS) entry which is preliminary data.</text>
</comment>
<dbReference type="Proteomes" id="UP000030151">
    <property type="component" value="Unassembled WGS sequence"/>
</dbReference>
<dbReference type="EMBL" id="JELW01000004">
    <property type="protein sequence ID" value="EXV02611.1"/>
    <property type="molecule type" value="Genomic_DNA"/>
</dbReference>
<sequence>MVLIFKMKAGCTEFISMDGIGNPTGLLAGTVVDAIVWSSMANAIELRRWPMRIIFRIDTYWFIPSNRGINALEQSAEVVISMHRCWHASKSPAFAYECNAISAGMHCAVNGTGQVAITSVIAVIAAAKEPYDTHRIEQLELASQDDARRLGVQGIAASIQPVHSGPVILKGHSQLISSQHEERAFFLYRGLLDGNACVAVETNSAMAKHQEFPNFYNPTTRTSACTRCIAERVQNLSSVLCRKGLGWCLSQTLDITYMALDPCFNLRIHRCIYLGKSHIIFDNINPVLREYFTLNLVAHHDTGPQIEYSSRVLISNGVAIGRGGVGPEEEHEAFRGPRIFNTDPCRSLRTSPGYLPWRTWARQSGDE</sequence>
<name>A0A0A1UZ29_9HYPO</name>
<dbReference type="AlphaFoldDB" id="A0A0A1UZ29"/>
<accession>A0A0A1UZ29</accession>